<name>A0ABS1V383_9PROT</name>
<dbReference type="Proteomes" id="UP000606490">
    <property type="component" value="Unassembled WGS sequence"/>
</dbReference>
<evidence type="ECO:0000313" key="4">
    <source>
        <dbReference type="Proteomes" id="UP000606490"/>
    </source>
</evidence>
<evidence type="ECO:0000256" key="2">
    <source>
        <dbReference type="SAM" id="Phobius"/>
    </source>
</evidence>
<feature type="compositionally biased region" description="Pro residues" evidence="1">
    <location>
        <begin position="30"/>
        <end position="65"/>
    </location>
</feature>
<reference evidence="3 4" key="1">
    <citation type="submission" date="2021-01" db="EMBL/GenBank/DDBJ databases">
        <title>Belnapia mucosa sp. nov. and Belnapia arida sp. nov., isolated from the Tabernas Desert (Almeria, Spain).</title>
        <authorList>
            <person name="Molina-Menor E."/>
            <person name="Vidal-Verdu A."/>
            <person name="Calonge A."/>
            <person name="Satari L."/>
            <person name="Pereto Magraner J."/>
            <person name="Porcar Miralles M."/>
        </authorList>
    </citation>
    <scope>NUCLEOTIDE SEQUENCE [LARGE SCALE GENOMIC DNA]</scope>
    <source>
        <strain evidence="3 4">T6</strain>
    </source>
</reference>
<keyword evidence="2" id="KW-0472">Membrane</keyword>
<accession>A0ABS1V383</accession>
<comment type="caution">
    <text evidence="3">The sequence shown here is derived from an EMBL/GenBank/DDBJ whole genome shotgun (WGS) entry which is preliminary data.</text>
</comment>
<sequence>MYEVPATLSLAGRRLRCARCGGEWQAEGEAPPPAPPPEPEPPPPEPPPPPAPPAEPAPAPPAEPPPSRLAVVALWVAWIGSGLLVGVLLGSAWVWRGTIMAAWPPAVRLYRLLGAG</sequence>
<keyword evidence="4" id="KW-1185">Reference proteome</keyword>
<proteinExistence type="predicted"/>
<evidence type="ECO:0000313" key="3">
    <source>
        <dbReference type="EMBL" id="MBL6455737.1"/>
    </source>
</evidence>
<protein>
    <submittedName>
        <fullName evidence="3">Uncharacterized protein</fullName>
    </submittedName>
</protein>
<evidence type="ECO:0000256" key="1">
    <source>
        <dbReference type="SAM" id="MobiDB-lite"/>
    </source>
</evidence>
<keyword evidence="2" id="KW-0812">Transmembrane</keyword>
<keyword evidence="2" id="KW-1133">Transmembrane helix</keyword>
<feature type="transmembrane region" description="Helical" evidence="2">
    <location>
        <begin position="69"/>
        <end position="95"/>
    </location>
</feature>
<gene>
    <name evidence="3" type="ORF">JMJ55_10405</name>
</gene>
<feature type="region of interest" description="Disordered" evidence="1">
    <location>
        <begin position="22"/>
        <end position="65"/>
    </location>
</feature>
<dbReference type="EMBL" id="JAEUXJ010000003">
    <property type="protein sequence ID" value="MBL6455737.1"/>
    <property type="molecule type" value="Genomic_DNA"/>
</dbReference>
<organism evidence="3 4">
    <name type="scientific">Belnapia mucosa</name>
    <dbReference type="NCBI Taxonomy" id="2804532"/>
    <lineage>
        <taxon>Bacteria</taxon>
        <taxon>Pseudomonadati</taxon>
        <taxon>Pseudomonadota</taxon>
        <taxon>Alphaproteobacteria</taxon>
        <taxon>Acetobacterales</taxon>
        <taxon>Roseomonadaceae</taxon>
        <taxon>Belnapia</taxon>
    </lineage>
</organism>